<sequence>MGRGEGGPRVGLFSSLLRGLVVRRPGSSGAGGAAGGAPGVLAERIRAAEEALQSVMIPGYDVDIVSGGLVERIRVSYDGYSVMVVLGYKKSDPGCSTCRFISSVAWAKIVEAAREALRAQGFQRILLVDADTGAVLGDYREGGG</sequence>
<dbReference type="AlphaFoldDB" id="A0A0V8RTT5"/>
<reference evidence="1 2" key="1">
    <citation type="submission" date="2015-11" db="EMBL/GenBank/DDBJ databases">
        <title>Genome sequence of Pyrodictium occultum PL-19, a marine hyperthermophilic archaeon isolated from Volcano, Italy.</title>
        <authorList>
            <person name="Utturkar S."/>
            <person name="Huber H."/>
            <person name="Leptihn S."/>
            <person name="Brown S."/>
            <person name="Stetter K.O."/>
            <person name="Podar M."/>
        </authorList>
    </citation>
    <scope>NUCLEOTIDE SEQUENCE [LARGE SCALE GENOMIC DNA]</scope>
    <source>
        <strain evidence="1 2">PL-19</strain>
    </source>
</reference>
<dbReference type="EMBL" id="LNTB01000001">
    <property type="protein sequence ID" value="KSW11476.1"/>
    <property type="molecule type" value="Genomic_DNA"/>
</dbReference>
<accession>A0A0V8RTT5</accession>
<evidence type="ECO:0008006" key="3">
    <source>
        <dbReference type="Google" id="ProtNLM"/>
    </source>
</evidence>
<organism evidence="1 2">
    <name type="scientific">Pyrodictium occultum</name>
    <dbReference type="NCBI Taxonomy" id="2309"/>
    <lineage>
        <taxon>Archaea</taxon>
        <taxon>Thermoproteota</taxon>
        <taxon>Thermoprotei</taxon>
        <taxon>Desulfurococcales</taxon>
        <taxon>Pyrodictiaceae</taxon>
        <taxon>Pyrodictium</taxon>
    </lineage>
</organism>
<dbReference type="SUPFAM" id="SSF117916">
    <property type="entry name" value="Fe-S cluster assembly (FSCA) domain-like"/>
    <property type="match status" value="1"/>
</dbReference>
<keyword evidence="2" id="KW-1185">Reference proteome</keyword>
<dbReference type="InterPro" id="IPR034904">
    <property type="entry name" value="FSCA_dom_sf"/>
</dbReference>
<comment type="caution">
    <text evidence="1">The sequence shown here is derived from an EMBL/GenBank/DDBJ whole genome shotgun (WGS) entry which is preliminary data.</text>
</comment>
<proteinExistence type="predicted"/>
<dbReference type="Proteomes" id="UP000053352">
    <property type="component" value="Unassembled WGS sequence"/>
</dbReference>
<gene>
    <name evidence="1" type="ORF">CF15_01090</name>
</gene>
<evidence type="ECO:0000313" key="2">
    <source>
        <dbReference type="Proteomes" id="UP000053352"/>
    </source>
</evidence>
<name>A0A0V8RTT5_PYROC</name>
<evidence type="ECO:0000313" key="1">
    <source>
        <dbReference type="EMBL" id="KSW11476.1"/>
    </source>
</evidence>
<protein>
    <recommendedName>
        <fullName evidence="3">MIP18 family-like domain-containing protein</fullName>
    </recommendedName>
</protein>